<organism evidence="2 3">
    <name type="scientific">Plicaturopsis crispa FD-325 SS-3</name>
    <dbReference type="NCBI Taxonomy" id="944288"/>
    <lineage>
        <taxon>Eukaryota</taxon>
        <taxon>Fungi</taxon>
        <taxon>Dikarya</taxon>
        <taxon>Basidiomycota</taxon>
        <taxon>Agaricomycotina</taxon>
        <taxon>Agaricomycetes</taxon>
        <taxon>Agaricomycetidae</taxon>
        <taxon>Amylocorticiales</taxon>
        <taxon>Amylocorticiaceae</taxon>
        <taxon>Plicatura</taxon>
        <taxon>Plicaturopsis crispa</taxon>
    </lineage>
</organism>
<proteinExistence type="predicted"/>
<gene>
    <name evidence="2" type="ORF">PLICRDRAFT_180688</name>
</gene>
<evidence type="ECO:0000313" key="3">
    <source>
        <dbReference type="Proteomes" id="UP000053263"/>
    </source>
</evidence>
<dbReference type="HOGENOM" id="CLU_577609_0_0_1"/>
<name>A0A0C9T1R9_PLICR</name>
<evidence type="ECO:0000256" key="1">
    <source>
        <dbReference type="SAM" id="MobiDB-lite"/>
    </source>
</evidence>
<dbReference type="EMBL" id="KN832582">
    <property type="protein sequence ID" value="KII83129.1"/>
    <property type="molecule type" value="Genomic_DNA"/>
</dbReference>
<dbReference type="Proteomes" id="UP000053263">
    <property type="component" value="Unassembled WGS sequence"/>
</dbReference>
<accession>A0A0C9T1R9</accession>
<sequence length="473" mass="53208">MRSYSAPPPPEIEVIDLSGDDPIPLDLDNKPKRPLVAHGVPLELYSADPKDNMVKYEFKAAAEMCEREYSTLEEIKQSWEAGYVDGKPLYHQESAREIAYCADGSQSEFFVTDAQGFSAMTDLERMEVFRHRHIIVTGSPPPKETFTLAELGKMSPIRDSKEMQGEYLASLISCPDLNLTLECSHRERTDANACLGYWTLKNFYREALDPNGRVLNVLDLPMGACTSIEPVPYYDIVTNTSHPPLRSLMRRLYAYWLKELFEEIVEDGDEDLDIEKLHVPDIHTADGLLDVLAVGHLLIFSFVLDTRAFPHPDEVPTPEVGEHRYVQDRCHSFEDNFCARFSVTVGGKEVDAKSEIFDPLLVKFAVAIVWYAKRAPDICEDDKWGEVNKKGQSFAEAFEDRVATYFTDIRPVLRPAFDAALSQTDDGGSALGFDWSGPEIVILPKSGSSGSARKRKRSIAGTPGDKRQRTRRS</sequence>
<dbReference type="OrthoDB" id="3270451at2759"/>
<reference evidence="2 3" key="1">
    <citation type="submission" date="2014-06" db="EMBL/GenBank/DDBJ databases">
        <title>Evolutionary Origins and Diversification of the Mycorrhizal Mutualists.</title>
        <authorList>
            <consortium name="DOE Joint Genome Institute"/>
            <consortium name="Mycorrhizal Genomics Consortium"/>
            <person name="Kohler A."/>
            <person name="Kuo A."/>
            <person name="Nagy L.G."/>
            <person name="Floudas D."/>
            <person name="Copeland A."/>
            <person name="Barry K.W."/>
            <person name="Cichocki N."/>
            <person name="Veneault-Fourrey C."/>
            <person name="LaButti K."/>
            <person name="Lindquist E.A."/>
            <person name="Lipzen A."/>
            <person name="Lundell T."/>
            <person name="Morin E."/>
            <person name="Murat C."/>
            <person name="Riley R."/>
            <person name="Ohm R."/>
            <person name="Sun H."/>
            <person name="Tunlid A."/>
            <person name="Henrissat B."/>
            <person name="Grigoriev I.V."/>
            <person name="Hibbett D.S."/>
            <person name="Martin F."/>
        </authorList>
    </citation>
    <scope>NUCLEOTIDE SEQUENCE [LARGE SCALE GENOMIC DNA]</scope>
    <source>
        <strain evidence="2 3">FD-325 SS-3</strain>
    </source>
</reference>
<protein>
    <submittedName>
        <fullName evidence="2">Uncharacterized protein</fullName>
    </submittedName>
</protein>
<keyword evidence="3" id="KW-1185">Reference proteome</keyword>
<feature type="region of interest" description="Disordered" evidence="1">
    <location>
        <begin position="444"/>
        <end position="473"/>
    </location>
</feature>
<dbReference type="AlphaFoldDB" id="A0A0C9T1R9"/>
<evidence type="ECO:0000313" key="2">
    <source>
        <dbReference type="EMBL" id="KII83129.1"/>
    </source>
</evidence>